<feature type="region of interest" description="Disordered" evidence="1">
    <location>
        <begin position="1"/>
        <end position="27"/>
    </location>
</feature>
<reference evidence="2 3" key="1">
    <citation type="submission" date="2016-10" db="EMBL/GenBank/DDBJ databases">
        <title>Rodentibacter gen. nov. and new species.</title>
        <authorList>
            <person name="Christensen H."/>
        </authorList>
    </citation>
    <scope>NUCLEOTIDE SEQUENCE [LARGE SCALE GENOMIC DNA]</scope>
    <source>
        <strain evidence="3">ppn416</strain>
    </source>
</reference>
<dbReference type="InterPro" id="IPR005068">
    <property type="entry name" value="Phage_lambda_Stf-r2"/>
</dbReference>
<dbReference type="AlphaFoldDB" id="A0A1V3J5D5"/>
<dbReference type="STRING" id="1908264.BKK54_06315"/>
<dbReference type="RefSeq" id="WP_077542295.1">
    <property type="nucleotide sequence ID" value="NZ_MLHN01000010.1"/>
</dbReference>
<proteinExistence type="predicted"/>
<name>A0A1V3J5D5_9PAST</name>
<dbReference type="EMBL" id="MLHN01000010">
    <property type="protein sequence ID" value="OOF50257.1"/>
    <property type="molecule type" value="Genomic_DNA"/>
</dbReference>
<organism evidence="2 3">
    <name type="scientific">Rodentibacter genomosp. 1</name>
    <dbReference type="NCBI Taxonomy" id="1908264"/>
    <lineage>
        <taxon>Bacteria</taxon>
        <taxon>Pseudomonadati</taxon>
        <taxon>Pseudomonadota</taxon>
        <taxon>Gammaproteobacteria</taxon>
        <taxon>Pasteurellales</taxon>
        <taxon>Pasteurellaceae</taxon>
        <taxon>Rodentibacter</taxon>
    </lineage>
</organism>
<protein>
    <recommendedName>
        <fullName evidence="4">Phage tail protein</fullName>
    </recommendedName>
</protein>
<sequence length="722" mass="79887">MKTLLPEINSADKRFHNGNPATGEQGTRVTDTWLNDVQDRVRDVQAEAHYVLQRAGFKPKAETQTQLYQAILKIIEDNRLSAGISQKGEVQLTNNYNGESEVLGLTQKAGKALKALIDSLTRNLANYIPNSKKSNAVDSASSDTVATSAAVKAVNDKVTPLNFYKVNVKAGGVAVTFDLSIKAHWIAEIGSVYKGTGYYQLGLHNNAISTITNLPLNDKSPVQLDIAVMGAYSLIHCHYIYLNRTFTARADWNRDTFPLSWYEEVKLNAEGKVPRDTVFARSLESNYRVVIRRNEARFTPYMHMIDQSVDMAADSVQQKGIAEIISRAGEGDSVPKSMLKTILLADKNITFEIGAWNSAQQYKYFLKGFTATNNVVIGSGTDNTRDLLQVSGTIKATAPADNANNDQVPNTFWVRRFVSNTVNAAKEWVKSHWENKLLTHEDLNNITTPGAYGQNGNSNATPERHYPEPIAGSLLVTKSAYGVQQEYTLYQHNRHRKYVRNKTQNGWTAWQRVDGLDNVNKSGDTMTGKLIIEDEADGHHGNAGIALINKGSRIGTAVHYDACFQANKINKGGIHINATANGGATASILVTPDGDKNQDRRITGFRVNQDGTLWSHYYGLLHEFFIKRTDFIRTYYPQHYAGAEVYKIRHLGLMITIMQTTFANRELILPESYDGFGVVFAVDRGNGGVGVARGQFLGGNRINIGGRGDTHCNVLVIGFKNV</sequence>
<evidence type="ECO:0008006" key="4">
    <source>
        <dbReference type="Google" id="ProtNLM"/>
    </source>
</evidence>
<comment type="caution">
    <text evidence="2">The sequence shown here is derived from an EMBL/GenBank/DDBJ whole genome shotgun (WGS) entry which is preliminary data.</text>
</comment>
<dbReference type="Pfam" id="PF03406">
    <property type="entry name" value="Phage_fiber_2"/>
    <property type="match status" value="1"/>
</dbReference>
<evidence type="ECO:0000256" key="1">
    <source>
        <dbReference type="SAM" id="MobiDB-lite"/>
    </source>
</evidence>
<dbReference type="Proteomes" id="UP000188481">
    <property type="component" value="Unassembled WGS sequence"/>
</dbReference>
<evidence type="ECO:0000313" key="3">
    <source>
        <dbReference type="Proteomes" id="UP000188481"/>
    </source>
</evidence>
<evidence type="ECO:0000313" key="2">
    <source>
        <dbReference type="EMBL" id="OOF50257.1"/>
    </source>
</evidence>
<keyword evidence="3" id="KW-1185">Reference proteome</keyword>
<accession>A0A1V3J5D5</accession>
<dbReference type="CDD" id="cd19958">
    <property type="entry name" value="pyocin_knob"/>
    <property type="match status" value="1"/>
</dbReference>
<gene>
    <name evidence="2" type="ORF">BKK54_06315</name>
</gene>